<protein>
    <submittedName>
        <fullName evidence="1">Uncharacterized protein</fullName>
    </submittedName>
</protein>
<keyword evidence="2" id="KW-1185">Reference proteome</keyword>
<accession>A0A2Z6GEA9</accession>
<dbReference type="RefSeq" id="WP_062626767.1">
    <property type="nucleotide sequence ID" value="NZ_AP018738.1"/>
</dbReference>
<dbReference type="STRING" id="1188319.OYT1_01602"/>
<dbReference type="AlphaFoldDB" id="A0A2Z6GEA9"/>
<dbReference type="Proteomes" id="UP000033070">
    <property type="component" value="Chromosome"/>
</dbReference>
<dbReference type="KEGG" id="fam:OYT1_ch2254"/>
<gene>
    <name evidence="1" type="ORF">OYT1_ch2254</name>
</gene>
<dbReference type="EMBL" id="AP018738">
    <property type="protein sequence ID" value="BBE51770.1"/>
    <property type="molecule type" value="Genomic_DNA"/>
</dbReference>
<dbReference type="OrthoDB" id="8781600at2"/>
<organism evidence="1 2">
    <name type="scientific">Ferriphaselus amnicola</name>
    <dbReference type="NCBI Taxonomy" id="1188319"/>
    <lineage>
        <taxon>Bacteria</taxon>
        <taxon>Pseudomonadati</taxon>
        <taxon>Pseudomonadota</taxon>
        <taxon>Betaproteobacteria</taxon>
        <taxon>Nitrosomonadales</taxon>
        <taxon>Gallionellaceae</taxon>
        <taxon>Ferriphaselus</taxon>
    </lineage>
</organism>
<name>A0A2Z6GEA9_9PROT</name>
<evidence type="ECO:0000313" key="2">
    <source>
        <dbReference type="Proteomes" id="UP000033070"/>
    </source>
</evidence>
<proteinExistence type="predicted"/>
<sequence>MITLNETGTHLIETTDEGYDRHVPIDPNNGHYRELQKRLEGWTETLEDGSEIWHEATETLMPFQSSAEQVIGSLSAAIQQHLDAWAQTRGYDGILSACTYATSKVPRFKTEGQAAVNARDEVWSAAYTLLEEVQSGAKPMPTMDEVIATLPVLSWPA</sequence>
<reference evidence="1 2" key="1">
    <citation type="submission" date="2018-06" db="EMBL/GenBank/DDBJ databases">
        <title>OYT1 Genome Sequencing.</title>
        <authorList>
            <person name="Kato S."/>
            <person name="Itoh T."/>
            <person name="Ohkuma M."/>
        </authorList>
    </citation>
    <scope>NUCLEOTIDE SEQUENCE [LARGE SCALE GENOMIC DNA]</scope>
    <source>
        <strain evidence="1 2">OYT1</strain>
    </source>
</reference>
<evidence type="ECO:0000313" key="1">
    <source>
        <dbReference type="EMBL" id="BBE51770.1"/>
    </source>
</evidence>